<keyword evidence="2" id="KW-1185">Reference proteome</keyword>
<gene>
    <name evidence="1" type="ORF">ACFFHF_06830</name>
</gene>
<organism evidence="1 2">
    <name type="scientific">Robertmurraya beringensis</name>
    <dbReference type="NCBI Taxonomy" id="641660"/>
    <lineage>
        <taxon>Bacteria</taxon>
        <taxon>Bacillati</taxon>
        <taxon>Bacillota</taxon>
        <taxon>Bacilli</taxon>
        <taxon>Bacillales</taxon>
        <taxon>Bacillaceae</taxon>
        <taxon>Robertmurraya</taxon>
    </lineage>
</organism>
<evidence type="ECO:0000313" key="2">
    <source>
        <dbReference type="Proteomes" id="UP001589738"/>
    </source>
</evidence>
<proteinExistence type="predicted"/>
<evidence type="ECO:0000313" key="1">
    <source>
        <dbReference type="EMBL" id="MFC0474989.1"/>
    </source>
</evidence>
<dbReference type="RefSeq" id="WP_377057782.1">
    <property type="nucleotide sequence ID" value="NZ_JBHLUU010000021.1"/>
</dbReference>
<accession>A0ABV6KNZ0</accession>
<dbReference type="Proteomes" id="UP001589738">
    <property type="component" value="Unassembled WGS sequence"/>
</dbReference>
<comment type="caution">
    <text evidence="1">The sequence shown here is derived from an EMBL/GenBank/DDBJ whole genome shotgun (WGS) entry which is preliminary data.</text>
</comment>
<dbReference type="EMBL" id="JBHLUU010000021">
    <property type="protein sequence ID" value="MFC0474989.1"/>
    <property type="molecule type" value="Genomic_DNA"/>
</dbReference>
<reference evidence="1 2" key="1">
    <citation type="submission" date="2024-09" db="EMBL/GenBank/DDBJ databases">
        <authorList>
            <person name="Sun Q."/>
            <person name="Mori K."/>
        </authorList>
    </citation>
    <scope>NUCLEOTIDE SEQUENCE [LARGE SCALE GENOMIC DNA]</scope>
    <source>
        <strain evidence="1 2">CGMCC 1.9126</strain>
    </source>
</reference>
<protein>
    <recommendedName>
        <fullName evidence="3">Type II toxin-antitoxin system RelE/ParE family toxin</fullName>
    </recommendedName>
</protein>
<evidence type="ECO:0008006" key="3">
    <source>
        <dbReference type="Google" id="ProtNLM"/>
    </source>
</evidence>
<name>A0ABV6KNZ0_9BACI</name>
<sequence length="71" mass="8435">METRFVIWTPAVREKLIEFRNSRFTPEETLDFISQLILETEDLLKNPLIVKVYTEESGKYPSFLCPRTPRT</sequence>